<evidence type="ECO:0000259" key="1">
    <source>
        <dbReference type="PROSITE" id="PS51186"/>
    </source>
</evidence>
<feature type="domain" description="N-acetyltransferase" evidence="1">
    <location>
        <begin position="139"/>
        <end position="291"/>
    </location>
</feature>
<comment type="caution">
    <text evidence="2">The sequence shown here is derived from an EMBL/GenBank/DDBJ whole genome shotgun (WGS) entry which is preliminary data.</text>
</comment>
<dbReference type="RefSeq" id="WP_133604309.1">
    <property type="nucleotide sequence ID" value="NZ_JAUFPJ010000008.1"/>
</dbReference>
<dbReference type="OrthoDB" id="9796919at2"/>
<dbReference type="InterPro" id="IPR016181">
    <property type="entry name" value="Acyl_CoA_acyltransferase"/>
</dbReference>
<dbReference type="AlphaFoldDB" id="A0A4R6MYU9"/>
<name>A0A4R6MYU9_9BURK</name>
<dbReference type="EMBL" id="SNXE01000007">
    <property type="protein sequence ID" value="TDP07509.1"/>
    <property type="molecule type" value="Genomic_DNA"/>
</dbReference>
<proteinExistence type="predicted"/>
<dbReference type="SUPFAM" id="SSF55729">
    <property type="entry name" value="Acyl-CoA N-acyltransferases (Nat)"/>
    <property type="match status" value="1"/>
</dbReference>
<accession>A0A4R6MYU9</accession>
<dbReference type="Proteomes" id="UP000295357">
    <property type="component" value="Unassembled WGS sequence"/>
</dbReference>
<reference evidence="2 3" key="1">
    <citation type="submission" date="2019-03" db="EMBL/GenBank/DDBJ databases">
        <title>Genomic Encyclopedia of Type Strains, Phase IV (KMG-IV): sequencing the most valuable type-strain genomes for metagenomic binning, comparative biology and taxonomic classification.</title>
        <authorList>
            <person name="Goeker M."/>
        </authorList>
    </citation>
    <scope>NUCLEOTIDE SEQUENCE [LARGE SCALE GENOMIC DNA]</scope>
    <source>
        <strain evidence="2 3">DSM 25082</strain>
    </source>
</reference>
<dbReference type="PROSITE" id="PS51186">
    <property type="entry name" value="GNAT"/>
    <property type="match status" value="1"/>
</dbReference>
<dbReference type="InterPro" id="IPR013653">
    <property type="entry name" value="GCN5-like_dom"/>
</dbReference>
<sequence>MCPSLESDAVPLSPASFSLGWQTELIFIRFDGLVQARPDCLVLRTPDNPLFYWGNCLVLPQPPRDADLAHWLARFEDEVGRHMPQSGHVAIGFDARAPHEPLLSWQAAGFEIFATAQLSAGAAQLRPPSRPLASDFEFQMLDLGRPGRQVEVVDLQCASRPPGFEGDRYREFRLRQMRRYAAMQAAGRGHWFGIRHRASGALVADCGLFHAGRLGRFQFVGTHPDWRRRGLCSALIAATSLHGVERMGLERLVICADPEDVAIGLYERLGYRREGRFWGAQRRPLRDQRPG</sequence>
<keyword evidence="3" id="KW-1185">Reference proteome</keyword>
<evidence type="ECO:0000313" key="2">
    <source>
        <dbReference type="EMBL" id="TDP07509.1"/>
    </source>
</evidence>
<organism evidence="2 3">
    <name type="scientific">Roseateles asaccharophilus</name>
    <dbReference type="NCBI Taxonomy" id="582607"/>
    <lineage>
        <taxon>Bacteria</taxon>
        <taxon>Pseudomonadati</taxon>
        <taxon>Pseudomonadota</taxon>
        <taxon>Betaproteobacteria</taxon>
        <taxon>Burkholderiales</taxon>
        <taxon>Sphaerotilaceae</taxon>
        <taxon>Roseateles</taxon>
    </lineage>
</organism>
<dbReference type="Gene3D" id="3.40.630.30">
    <property type="match status" value="1"/>
</dbReference>
<protein>
    <submittedName>
        <fullName evidence="2">FR47-like protein</fullName>
    </submittedName>
</protein>
<dbReference type="InterPro" id="IPR000182">
    <property type="entry name" value="GNAT_dom"/>
</dbReference>
<dbReference type="GO" id="GO:0016747">
    <property type="term" value="F:acyltransferase activity, transferring groups other than amino-acyl groups"/>
    <property type="evidence" value="ECO:0007669"/>
    <property type="project" value="InterPro"/>
</dbReference>
<dbReference type="Pfam" id="PF08445">
    <property type="entry name" value="FR47"/>
    <property type="match status" value="1"/>
</dbReference>
<gene>
    <name evidence="2" type="ORF">DFR39_10742</name>
</gene>
<evidence type="ECO:0000313" key="3">
    <source>
        <dbReference type="Proteomes" id="UP000295357"/>
    </source>
</evidence>